<organism evidence="1 2">
    <name type="scientific">Vibrio phage pVco-5</name>
    <dbReference type="NCBI Taxonomy" id="1965485"/>
    <lineage>
        <taxon>Viruses</taxon>
        <taxon>Duplodnaviria</taxon>
        <taxon>Heunggongvirae</taxon>
        <taxon>Uroviricota</taxon>
        <taxon>Caudoviricetes</taxon>
        <taxon>Schitoviridae</taxon>
        <taxon>Vicoquintavirus</taxon>
        <taxon>Vicoquintavirus Pvco5</taxon>
    </lineage>
</organism>
<evidence type="ECO:0000313" key="2">
    <source>
        <dbReference type="Proteomes" id="UP000225564"/>
    </source>
</evidence>
<reference evidence="1 2" key="1">
    <citation type="submission" date="2017-02" db="EMBL/GenBank/DDBJ databases">
        <title>Comeplete genome sequence of Bacteriophage pVco-5, that infects Vibrio corallilyticus.</title>
        <authorList>
            <person name="Kim H.J."/>
            <person name="Park S.C."/>
        </authorList>
    </citation>
    <scope>NUCLEOTIDE SEQUENCE [LARGE SCALE GENOMIC DNA]</scope>
</reference>
<dbReference type="EMBL" id="KY612839">
    <property type="protein sequence ID" value="ARM71020.1"/>
    <property type="molecule type" value="Genomic_DNA"/>
</dbReference>
<gene>
    <name evidence="1" type="ORF">pVco5_032</name>
</gene>
<name>A0A1W6JUT7_9CAUD</name>
<keyword evidence="2" id="KW-1185">Reference proteome</keyword>
<dbReference type="Proteomes" id="UP000225564">
    <property type="component" value="Segment"/>
</dbReference>
<protein>
    <submittedName>
        <fullName evidence="1">Uncharacterized protein</fullName>
    </submittedName>
</protein>
<proteinExistence type="predicted"/>
<evidence type="ECO:0000313" key="1">
    <source>
        <dbReference type="EMBL" id="ARM71020.1"/>
    </source>
</evidence>
<accession>A0A1W6JUT7</accession>
<sequence>MILLNTYDSASYALIWIKYGDMEYCMKNTDSNRRATPCPLAESRVGEPLWYSWLHTGIEAGGIVIKQRPNQ</sequence>